<feature type="active site" evidence="4">
    <location>
        <position position="263"/>
    </location>
</feature>
<protein>
    <submittedName>
        <fullName evidence="8">Aldehyde dehydrogenase domain-containing protein</fullName>
    </submittedName>
</protein>
<dbReference type="InterPro" id="IPR016160">
    <property type="entry name" value="Ald_DH_CS_CYS"/>
</dbReference>
<dbReference type="InterPro" id="IPR016162">
    <property type="entry name" value="Ald_DH_N"/>
</dbReference>
<evidence type="ECO:0000256" key="3">
    <source>
        <dbReference type="ARBA" id="ARBA00023027"/>
    </source>
</evidence>
<dbReference type="AlphaFoldDB" id="A0A914WLT9"/>
<dbReference type="CDD" id="cd07093">
    <property type="entry name" value="ALDH_F8_HMSADH"/>
    <property type="match status" value="1"/>
</dbReference>
<feature type="domain" description="Aldehyde dehydrogenase" evidence="6">
    <location>
        <begin position="32"/>
        <end position="490"/>
    </location>
</feature>
<name>A0A914WLT9_9BILA</name>
<evidence type="ECO:0000256" key="1">
    <source>
        <dbReference type="ARBA" id="ARBA00009986"/>
    </source>
</evidence>
<evidence type="ECO:0000313" key="7">
    <source>
        <dbReference type="Proteomes" id="UP000887566"/>
    </source>
</evidence>
<keyword evidence="2 5" id="KW-0560">Oxidoreductase</keyword>
<dbReference type="InterPro" id="IPR029510">
    <property type="entry name" value="Ald_DH_CS_GLU"/>
</dbReference>
<dbReference type="InterPro" id="IPR016163">
    <property type="entry name" value="Ald_DH_C"/>
</dbReference>
<reference evidence="8" key="1">
    <citation type="submission" date="2022-11" db="UniProtKB">
        <authorList>
            <consortium name="WormBaseParasite"/>
        </authorList>
    </citation>
    <scope>IDENTIFICATION</scope>
</reference>
<dbReference type="InterPro" id="IPR015590">
    <property type="entry name" value="Aldehyde_DH_dom"/>
</dbReference>
<dbReference type="Proteomes" id="UP000887566">
    <property type="component" value="Unplaced"/>
</dbReference>
<organism evidence="7 8">
    <name type="scientific">Plectus sambesii</name>
    <dbReference type="NCBI Taxonomy" id="2011161"/>
    <lineage>
        <taxon>Eukaryota</taxon>
        <taxon>Metazoa</taxon>
        <taxon>Ecdysozoa</taxon>
        <taxon>Nematoda</taxon>
        <taxon>Chromadorea</taxon>
        <taxon>Plectida</taxon>
        <taxon>Plectina</taxon>
        <taxon>Plectoidea</taxon>
        <taxon>Plectidae</taxon>
        <taxon>Plectus</taxon>
    </lineage>
</organism>
<dbReference type="SUPFAM" id="SSF53720">
    <property type="entry name" value="ALDH-like"/>
    <property type="match status" value="1"/>
</dbReference>
<dbReference type="PANTHER" id="PTHR43720:SF2">
    <property type="entry name" value="2-AMINOMUCONIC SEMIALDEHYDE DEHYDROGENASE"/>
    <property type="match status" value="1"/>
</dbReference>
<dbReference type="PANTHER" id="PTHR43720">
    <property type="entry name" value="2-AMINOMUCONIC SEMIALDEHYDE DEHYDROGENASE"/>
    <property type="match status" value="1"/>
</dbReference>
<comment type="similarity">
    <text evidence="1 5">Belongs to the aldehyde dehydrogenase family.</text>
</comment>
<evidence type="ECO:0000259" key="6">
    <source>
        <dbReference type="Pfam" id="PF00171"/>
    </source>
</evidence>
<dbReference type="PROSITE" id="PS00070">
    <property type="entry name" value="ALDEHYDE_DEHYDR_CYS"/>
    <property type="match status" value="1"/>
</dbReference>
<dbReference type="WBParaSite" id="PSAMB.scaffold4410size14734.g24229.t1">
    <property type="protein sequence ID" value="PSAMB.scaffold4410size14734.g24229.t1"/>
    <property type="gene ID" value="PSAMB.scaffold4410size14734.g24229"/>
</dbReference>
<dbReference type="Gene3D" id="3.40.605.10">
    <property type="entry name" value="Aldehyde Dehydrogenase, Chain A, domain 1"/>
    <property type="match status" value="1"/>
</dbReference>
<evidence type="ECO:0000256" key="5">
    <source>
        <dbReference type="RuleBase" id="RU003345"/>
    </source>
</evidence>
<evidence type="ECO:0000313" key="8">
    <source>
        <dbReference type="WBParaSite" id="PSAMB.scaffold4410size14734.g24229.t1"/>
    </source>
</evidence>
<dbReference type="Gene3D" id="3.40.309.10">
    <property type="entry name" value="Aldehyde Dehydrogenase, Chain A, domain 2"/>
    <property type="match status" value="1"/>
</dbReference>
<accession>A0A914WLT9</accession>
<dbReference type="FunFam" id="3.40.605.10:FF:000001">
    <property type="entry name" value="Aldehyde dehydrogenase 1"/>
    <property type="match status" value="1"/>
</dbReference>
<dbReference type="GO" id="GO:0016620">
    <property type="term" value="F:oxidoreductase activity, acting on the aldehyde or oxo group of donors, NAD or NADP as acceptor"/>
    <property type="evidence" value="ECO:0007669"/>
    <property type="project" value="InterPro"/>
</dbReference>
<evidence type="ECO:0000256" key="4">
    <source>
        <dbReference type="PROSITE-ProRule" id="PRU10007"/>
    </source>
</evidence>
<keyword evidence="3" id="KW-0520">NAD</keyword>
<proteinExistence type="inferred from homology"/>
<dbReference type="FunFam" id="3.40.309.10:FF:000012">
    <property type="entry name" value="Betaine aldehyde dehydrogenase"/>
    <property type="match status" value="1"/>
</dbReference>
<dbReference type="InterPro" id="IPR016161">
    <property type="entry name" value="Ald_DH/histidinol_DH"/>
</dbReference>
<dbReference type="Pfam" id="PF00171">
    <property type="entry name" value="Aldedh"/>
    <property type="match status" value="1"/>
</dbReference>
<dbReference type="PROSITE" id="PS00687">
    <property type="entry name" value="ALDEHYDE_DEHYDR_GLU"/>
    <property type="match status" value="1"/>
</dbReference>
<sequence>MDLAEALNLALNATSPFAIENFINGRFVPTERVIDSVDPSTGQVWAHVPDSDAVQVNQAVEAADKAFKSWSQTSVQYRSTILNKIADIVEANLSAFAAIESKDQGKPVNLAKVIDVPRCVHNFRFFATAILHDTNESVMQQEPVTALNYVVKQPIGVAGLISPWNLPLYLLSFKIAPALAAGNTVVAKPSEFTSVTAWLLAYVFQEAGVPEGVVNIVFGNGPRAGEPLVLHPRVPIVSFTGSTLIGRRIAEITAPLNKKLSLEMGGKNPCIVFESADVDKAMPTIIKSCFSNQGEICLCTSRLFVHKNIFDEFAKKFSLAANALKVGAPQDDVDLGAVVSEQHYRKITSYIGIARDIGATFLCGERSLHLSNGNKSGFFVQPTAVTNISDDSRLMQEEIFGPVICVLPFETEDEVITRANNVIYGLSASVWSNDVSQVHRVAQKLQAGTVWCNCWLVRELNMPFGGTKASGVGRESAKDSIEFFTEKKTVIDGHMQMVRCEIVTTTTTSTTTRGGATISAVHRCAIERRPAVGSCPSAQPAV</sequence>
<keyword evidence="7" id="KW-1185">Reference proteome</keyword>
<evidence type="ECO:0000256" key="2">
    <source>
        <dbReference type="ARBA" id="ARBA00023002"/>
    </source>
</evidence>